<proteinExistence type="predicted"/>
<evidence type="ECO:0000313" key="3">
    <source>
        <dbReference type="Proteomes" id="UP000092993"/>
    </source>
</evidence>
<gene>
    <name evidence="2" type="ORF">A0H81_05227</name>
</gene>
<sequence>MTTPSISPQPSTQRLSLHPPSSSSLPTSLSRSLASLALAIAQPRTASSCTHELRSETAIAKPAGTCWPCPIARHSPGASLPSHPPTRASPASSSPRCFCAMFTSSDAPP</sequence>
<dbReference type="EMBL" id="LUGG01000005">
    <property type="protein sequence ID" value="OBZ74943.1"/>
    <property type="molecule type" value="Genomic_DNA"/>
</dbReference>
<name>A0A1C7MDE9_GRIFR</name>
<feature type="compositionally biased region" description="Low complexity" evidence="1">
    <location>
        <begin position="15"/>
        <end position="28"/>
    </location>
</feature>
<evidence type="ECO:0000313" key="2">
    <source>
        <dbReference type="EMBL" id="OBZ74943.1"/>
    </source>
</evidence>
<protein>
    <submittedName>
        <fullName evidence="2">Uncharacterized protein</fullName>
    </submittedName>
</protein>
<dbReference type="Proteomes" id="UP000092993">
    <property type="component" value="Unassembled WGS sequence"/>
</dbReference>
<reference evidence="2 3" key="1">
    <citation type="submission" date="2016-03" db="EMBL/GenBank/DDBJ databases">
        <title>Whole genome sequencing of Grifola frondosa 9006-11.</title>
        <authorList>
            <person name="Min B."/>
            <person name="Park H."/>
            <person name="Kim J.-G."/>
            <person name="Cho H."/>
            <person name="Oh Y.-L."/>
            <person name="Kong W.-S."/>
            <person name="Choi I.-G."/>
        </authorList>
    </citation>
    <scope>NUCLEOTIDE SEQUENCE [LARGE SCALE GENOMIC DNA]</scope>
    <source>
        <strain evidence="2 3">9006-11</strain>
    </source>
</reference>
<feature type="region of interest" description="Disordered" evidence="1">
    <location>
        <begin position="1"/>
        <end position="28"/>
    </location>
</feature>
<comment type="caution">
    <text evidence="2">The sequence shown here is derived from an EMBL/GenBank/DDBJ whole genome shotgun (WGS) entry which is preliminary data.</text>
</comment>
<evidence type="ECO:0000256" key="1">
    <source>
        <dbReference type="SAM" id="MobiDB-lite"/>
    </source>
</evidence>
<keyword evidence="3" id="KW-1185">Reference proteome</keyword>
<accession>A0A1C7MDE9</accession>
<dbReference type="AlphaFoldDB" id="A0A1C7MDE9"/>
<organism evidence="2 3">
    <name type="scientific">Grifola frondosa</name>
    <name type="common">Maitake</name>
    <name type="synonym">Polyporus frondosus</name>
    <dbReference type="NCBI Taxonomy" id="5627"/>
    <lineage>
        <taxon>Eukaryota</taxon>
        <taxon>Fungi</taxon>
        <taxon>Dikarya</taxon>
        <taxon>Basidiomycota</taxon>
        <taxon>Agaricomycotina</taxon>
        <taxon>Agaricomycetes</taxon>
        <taxon>Polyporales</taxon>
        <taxon>Grifolaceae</taxon>
        <taxon>Grifola</taxon>
    </lineage>
</organism>
<feature type="compositionally biased region" description="Polar residues" evidence="1">
    <location>
        <begin position="1"/>
        <end position="14"/>
    </location>
</feature>